<dbReference type="InterPro" id="IPR052021">
    <property type="entry name" value="Type-I_RS_S_subunit"/>
</dbReference>
<accession>A0ABR7D4S6</accession>
<organism evidence="5 6">
    <name type="scientific">Butyricimonas hominis</name>
    <dbReference type="NCBI Taxonomy" id="2763032"/>
    <lineage>
        <taxon>Bacteria</taxon>
        <taxon>Pseudomonadati</taxon>
        <taxon>Bacteroidota</taxon>
        <taxon>Bacteroidia</taxon>
        <taxon>Bacteroidales</taxon>
        <taxon>Odoribacteraceae</taxon>
        <taxon>Butyricimonas</taxon>
    </lineage>
</organism>
<dbReference type="Proteomes" id="UP000646484">
    <property type="component" value="Unassembled WGS sequence"/>
</dbReference>
<evidence type="ECO:0000313" key="5">
    <source>
        <dbReference type="EMBL" id="MBC5622365.1"/>
    </source>
</evidence>
<evidence type="ECO:0000313" key="6">
    <source>
        <dbReference type="Proteomes" id="UP000646484"/>
    </source>
</evidence>
<dbReference type="Gene3D" id="1.10.287.1120">
    <property type="entry name" value="Bipartite methylase S protein"/>
    <property type="match status" value="1"/>
</dbReference>
<dbReference type="PANTHER" id="PTHR30408">
    <property type="entry name" value="TYPE-1 RESTRICTION ENZYME ECOKI SPECIFICITY PROTEIN"/>
    <property type="match status" value="1"/>
</dbReference>
<proteinExistence type="inferred from homology"/>
<name>A0ABR7D4S6_9BACT</name>
<evidence type="ECO:0000256" key="1">
    <source>
        <dbReference type="ARBA" id="ARBA00010923"/>
    </source>
</evidence>
<reference evidence="5 6" key="1">
    <citation type="submission" date="2020-08" db="EMBL/GenBank/DDBJ databases">
        <title>Genome public.</title>
        <authorList>
            <person name="Liu C."/>
            <person name="Sun Q."/>
        </authorList>
    </citation>
    <scope>NUCLEOTIDE SEQUENCE [LARGE SCALE GENOMIC DNA]</scope>
    <source>
        <strain evidence="5 6">NSJ-56</strain>
    </source>
</reference>
<protein>
    <submittedName>
        <fullName evidence="5">Restriction endonuclease subunit S</fullName>
    </submittedName>
</protein>
<dbReference type="SUPFAM" id="SSF116734">
    <property type="entry name" value="DNA methylase specificity domain"/>
    <property type="match status" value="2"/>
</dbReference>
<keyword evidence="3" id="KW-0238">DNA-binding</keyword>
<evidence type="ECO:0000256" key="2">
    <source>
        <dbReference type="ARBA" id="ARBA00022747"/>
    </source>
</evidence>
<comment type="similarity">
    <text evidence="1">Belongs to the type-I restriction system S methylase family.</text>
</comment>
<feature type="domain" description="Type I restriction modification DNA specificity" evidence="4">
    <location>
        <begin position="23"/>
        <end position="196"/>
    </location>
</feature>
<feature type="domain" description="Type I restriction modification DNA specificity" evidence="4">
    <location>
        <begin position="217"/>
        <end position="372"/>
    </location>
</feature>
<keyword evidence="2" id="KW-0680">Restriction system</keyword>
<dbReference type="EMBL" id="JACOOH010000006">
    <property type="protein sequence ID" value="MBC5622365.1"/>
    <property type="molecule type" value="Genomic_DNA"/>
</dbReference>
<evidence type="ECO:0000256" key="3">
    <source>
        <dbReference type="ARBA" id="ARBA00023125"/>
    </source>
</evidence>
<dbReference type="CDD" id="cd17291">
    <property type="entry name" value="RMtype1_S_MgeORF438P-TRD-CR_like"/>
    <property type="match status" value="1"/>
</dbReference>
<sequence>MAKKMDKKSPNVPNLRFPGFEGEWDIVHLGDLCDKIGDGIHSTPKYNDFGDYSFINGNNFVEGKIVISESTKRVTKAEAEKHNAHTLTENTILLSINGTIGSLALYNGESVMLGKSACYINPPKTQNRLFIFYQLSANRINNYFISELTGSTIKNLSLKSIRNTILYLPANKEQKKIAKFFSFLDKRISTQSKIIEKYESLIKGIVDLLLHCENYPFKRINLGSLCSIKKGEQINTSKLLDKGIYYVMNGGITPSGYHTEYNTESGTISISEGGNSCGYVQFNFSKFWSGGHCYTLNEISSQILNEYLYFYLKSQEKSIMALRVGSGLPNIQKRDLEMIEVQYPDYIRQKEVVKTLSLLSDKIKIENSLLSVLLKQKQYLLNQMFI</sequence>
<dbReference type="Pfam" id="PF01420">
    <property type="entry name" value="Methylase_S"/>
    <property type="match status" value="2"/>
</dbReference>
<keyword evidence="6" id="KW-1185">Reference proteome</keyword>
<keyword evidence="5" id="KW-0255">Endonuclease</keyword>
<dbReference type="RefSeq" id="WP_186977015.1">
    <property type="nucleotide sequence ID" value="NZ_JACOOH010000006.1"/>
</dbReference>
<dbReference type="Gene3D" id="3.90.220.20">
    <property type="entry name" value="DNA methylase specificity domains"/>
    <property type="match status" value="2"/>
</dbReference>
<gene>
    <name evidence="5" type="ORF">H8S64_14795</name>
</gene>
<dbReference type="GO" id="GO:0004519">
    <property type="term" value="F:endonuclease activity"/>
    <property type="evidence" value="ECO:0007669"/>
    <property type="project" value="UniProtKB-KW"/>
</dbReference>
<dbReference type="InterPro" id="IPR044946">
    <property type="entry name" value="Restrct_endonuc_typeI_TRD_sf"/>
</dbReference>
<keyword evidence="5" id="KW-0540">Nuclease</keyword>
<keyword evidence="5" id="KW-0378">Hydrolase</keyword>
<dbReference type="PANTHER" id="PTHR30408:SF13">
    <property type="entry name" value="TYPE I RESTRICTION ENZYME HINDI SPECIFICITY SUBUNIT"/>
    <property type="match status" value="1"/>
</dbReference>
<evidence type="ECO:0000259" key="4">
    <source>
        <dbReference type="Pfam" id="PF01420"/>
    </source>
</evidence>
<dbReference type="InterPro" id="IPR000055">
    <property type="entry name" value="Restrct_endonuc_typeI_TRD"/>
</dbReference>
<comment type="caution">
    <text evidence="5">The sequence shown here is derived from an EMBL/GenBank/DDBJ whole genome shotgun (WGS) entry which is preliminary data.</text>
</comment>